<protein>
    <submittedName>
        <fullName evidence="2">Putative toxin-antitoxin system toxin component, PIN family</fullName>
    </submittedName>
</protein>
<dbReference type="InterPro" id="IPR002850">
    <property type="entry name" value="PIN_toxin-like"/>
</dbReference>
<evidence type="ECO:0000259" key="1">
    <source>
        <dbReference type="Pfam" id="PF13470"/>
    </source>
</evidence>
<dbReference type="Proteomes" id="UP000230222">
    <property type="component" value="Unassembled WGS sequence"/>
</dbReference>
<dbReference type="PANTHER" id="PTHR34610">
    <property type="entry name" value="SSL7007 PROTEIN"/>
    <property type="match status" value="1"/>
</dbReference>
<dbReference type="NCBIfam" id="TIGR00305">
    <property type="entry name" value="putative toxin-antitoxin system toxin component, PIN family"/>
    <property type="match status" value="1"/>
</dbReference>
<proteinExistence type="predicted"/>
<dbReference type="Pfam" id="PF13470">
    <property type="entry name" value="PIN_3"/>
    <property type="match status" value="1"/>
</dbReference>
<dbReference type="InterPro" id="IPR029060">
    <property type="entry name" value="PIN-like_dom_sf"/>
</dbReference>
<dbReference type="Gene3D" id="3.40.50.1010">
    <property type="entry name" value="5'-nuclease"/>
    <property type="match status" value="1"/>
</dbReference>
<dbReference type="EMBL" id="PFEC01000056">
    <property type="protein sequence ID" value="PJE61721.1"/>
    <property type="molecule type" value="Genomic_DNA"/>
</dbReference>
<dbReference type="InterPro" id="IPR002716">
    <property type="entry name" value="PIN_dom"/>
</dbReference>
<dbReference type="PANTHER" id="PTHR34610:SF4">
    <property type="entry name" value="SLL8027 PROTEIN"/>
    <property type="match status" value="1"/>
</dbReference>
<dbReference type="AlphaFoldDB" id="A0A2M8KP92"/>
<name>A0A2M8KP92_9BACT</name>
<comment type="caution">
    <text evidence="2">The sequence shown here is derived from an EMBL/GenBank/DDBJ whole genome shotgun (WGS) entry which is preliminary data.</text>
</comment>
<feature type="domain" description="PIN" evidence="1">
    <location>
        <begin position="13"/>
        <end position="121"/>
    </location>
</feature>
<evidence type="ECO:0000313" key="3">
    <source>
        <dbReference type="Proteomes" id="UP000230222"/>
    </source>
</evidence>
<dbReference type="SUPFAM" id="SSF88723">
    <property type="entry name" value="PIN domain-like"/>
    <property type="match status" value="1"/>
</dbReference>
<sequence>MPNVDLHIMKTTRVFVDTNVWFSAFYKEGTCSRILRQLNKSSYEVVISELVLEEIIRTIQKKAPSALPFIVEYLNTTKVIVVKNSEKKVTTQYHHLADIKDVPILTATIEYDCTYFITGNMKDFMTDQIAKEHQITIVSPADFLKYFEVI</sequence>
<organism evidence="2 3">
    <name type="scientific">Candidatus Roizmanbacteria bacterium CG10_big_fil_rev_8_21_14_0_10_39_12</name>
    <dbReference type="NCBI Taxonomy" id="1974852"/>
    <lineage>
        <taxon>Bacteria</taxon>
        <taxon>Candidatus Roizmaniibacteriota</taxon>
    </lineage>
</organism>
<gene>
    <name evidence="2" type="ORF">COU87_03105</name>
</gene>
<evidence type="ECO:0000313" key="2">
    <source>
        <dbReference type="EMBL" id="PJE61721.1"/>
    </source>
</evidence>
<reference evidence="3" key="1">
    <citation type="submission" date="2017-09" db="EMBL/GenBank/DDBJ databases">
        <title>Depth-based differentiation of microbial function through sediment-hosted aquifers and enrichment of novel symbionts in the deep terrestrial subsurface.</title>
        <authorList>
            <person name="Probst A.J."/>
            <person name="Ladd B."/>
            <person name="Jarett J.K."/>
            <person name="Geller-Mcgrath D.E."/>
            <person name="Sieber C.M.K."/>
            <person name="Emerson J.B."/>
            <person name="Anantharaman K."/>
            <person name="Thomas B.C."/>
            <person name="Malmstrom R."/>
            <person name="Stieglmeier M."/>
            <person name="Klingl A."/>
            <person name="Woyke T."/>
            <person name="Ryan C.M."/>
            <person name="Banfield J.F."/>
        </authorList>
    </citation>
    <scope>NUCLEOTIDE SEQUENCE [LARGE SCALE GENOMIC DNA]</scope>
</reference>
<accession>A0A2M8KP92</accession>